<dbReference type="InterPro" id="IPR015590">
    <property type="entry name" value="Aldehyde_DH_dom"/>
</dbReference>
<feature type="domain" description="Aldehyde dehydrogenase" evidence="4">
    <location>
        <begin position="20"/>
        <end position="466"/>
    </location>
</feature>
<keyword evidence="6" id="KW-1185">Reference proteome</keyword>
<dbReference type="Gene3D" id="3.40.605.10">
    <property type="entry name" value="Aldehyde Dehydrogenase, Chain A, domain 1"/>
    <property type="match status" value="1"/>
</dbReference>
<dbReference type="Proteomes" id="UP001596303">
    <property type="component" value="Unassembled WGS sequence"/>
</dbReference>
<feature type="active site" evidence="2">
    <location>
        <position position="244"/>
    </location>
</feature>
<dbReference type="RefSeq" id="WP_377381881.1">
    <property type="nucleotide sequence ID" value="NZ_JBHSSW010000066.1"/>
</dbReference>
<dbReference type="InterPro" id="IPR016161">
    <property type="entry name" value="Ald_DH/histidinol_DH"/>
</dbReference>
<organism evidence="5 6">
    <name type="scientific">Ponticaulis profundi</name>
    <dbReference type="NCBI Taxonomy" id="2665222"/>
    <lineage>
        <taxon>Bacteria</taxon>
        <taxon>Pseudomonadati</taxon>
        <taxon>Pseudomonadota</taxon>
        <taxon>Alphaproteobacteria</taxon>
        <taxon>Hyphomonadales</taxon>
        <taxon>Hyphomonadaceae</taxon>
        <taxon>Ponticaulis</taxon>
    </lineage>
</organism>
<gene>
    <name evidence="5" type="ORF">ACFQDM_18365</name>
</gene>
<dbReference type="InterPro" id="IPR029510">
    <property type="entry name" value="Ald_DH_CS_GLU"/>
</dbReference>
<comment type="similarity">
    <text evidence="3">Belongs to the aldehyde dehydrogenase family.</text>
</comment>
<name>A0ABW1SEQ6_9PROT</name>
<protein>
    <submittedName>
        <fullName evidence="5">Aldehyde dehydrogenase family protein</fullName>
    </submittedName>
</protein>
<dbReference type="InterPro" id="IPR016163">
    <property type="entry name" value="Ald_DH_C"/>
</dbReference>
<sequence length="476" mass="51585">MEFDRDYKMLIDGKLVAAADDMDVVNPATGKAFTKSPRASESDLNAAVEAAQKAFKSWKSTPIEERRAALKKAGQTLMAQADQLASLFTKEQGRPTAQAKEEILGGGYWLMTVADQEIPVEVTEDSDTRRVEVHRTPLGVVCGIVPWNFPITLACWKIAPALLTGNTLVIKPSPFTPLCTLKMGELFQEIFPPGVFNVISGGDELGPWMTAHPGFAKISFTGSTATGKRVMESASKDLKRVTLELGGNDASIVLPDVDVDKVAEQIFFGAFFNSAQICVATKRLYVHADIYDKMRDRLHAIAQNAPVGDGSDQGNQFGPIQNRAQYERVLNLLDDAKKSGLTVLEGKDVPEEGFFIPLTIVDNPPEDSRVVKEEAFGPILPMMKFDDLDDVIDRANDSEYGLAGAVWSADIEKAASVAARMDTGTVWINQNLQMTPLTPFGGHKQSGLGTENGAEGLSEFTSPKAIFIPKSNASVA</sequence>
<dbReference type="InterPro" id="IPR016162">
    <property type="entry name" value="Ald_DH_N"/>
</dbReference>
<evidence type="ECO:0000313" key="6">
    <source>
        <dbReference type="Proteomes" id="UP001596303"/>
    </source>
</evidence>
<evidence type="ECO:0000259" key="4">
    <source>
        <dbReference type="Pfam" id="PF00171"/>
    </source>
</evidence>
<comment type="caution">
    <text evidence="5">The sequence shown here is derived from an EMBL/GenBank/DDBJ whole genome shotgun (WGS) entry which is preliminary data.</text>
</comment>
<dbReference type="EMBL" id="JBHSSW010000066">
    <property type="protein sequence ID" value="MFC6200042.1"/>
    <property type="molecule type" value="Genomic_DNA"/>
</dbReference>
<reference evidence="6" key="1">
    <citation type="journal article" date="2019" name="Int. J. Syst. Evol. Microbiol.">
        <title>The Global Catalogue of Microorganisms (GCM) 10K type strain sequencing project: providing services to taxonomists for standard genome sequencing and annotation.</title>
        <authorList>
            <consortium name="The Broad Institute Genomics Platform"/>
            <consortium name="The Broad Institute Genome Sequencing Center for Infectious Disease"/>
            <person name="Wu L."/>
            <person name="Ma J."/>
        </authorList>
    </citation>
    <scope>NUCLEOTIDE SEQUENCE [LARGE SCALE GENOMIC DNA]</scope>
    <source>
        <strain evidence="6">CGMCC-1.15741</strain>
    </source>
</reference>
<dbReference type="CDD" id="cd07106">
    <property type="entry name" value="ALDH_AldA-AAD23400"/>
    <property type="match status" value="1"/>
</dbReference>
<dbReference type="SUPFAM" id="SSF53720">
    <property type="entry name" value="ALDH-like"/>
    <property type="match status" value="1"/>
</dbReference>
<dbReference type="PANTHER" id="PTHR11699">
    <property type="entry name" value="ALDEHYDE DEHYDROGENASE-RELATED"/>
    <property type="match status" value="1"/>
</dbReference>
<evidence type="ECO:0000313" key="5">
    <source>
        <dbReference type="EMBL" id="MFC6200042.1"/>
    </source>
</evidence>
<proteinExistence type="inferred from homology"/>
<evidence type="ECO:0000256" key="1">
    <source>
        <dbReference type="ARBA" id="ARBA00023002"/>
    </source>
</evidence>
<dbReference type="Pfam" id="PF00171">
    <property type="entry name" value="Aldedh"/>
    <property type="match status" value="1"/>
</dbReference>
<keyword evidence="1 3" id="KW-0560">Oxidoreductase</keyword>
<evidence type="ECO:0000256" key="3">
    <source>
        <dbReference type="RuleBase" id="RU003345"/>
    </source>
</evidence>
<evidence type="ECO:0000256" key="2">
    <source>
        <dbReference type="PROSITE-ProRule" id="PRU10007"/>
    </source>
</evidence>
<dbReference type="InterPro" id="IPR044086">
    <property type="entry name" value="LUC3-like"/>
</dbReference>
<accession>A0ABW1SEQ6</accession>
<dbReference type="Gene3D" id="3.40.309.10">
    <property type="entry name" value="Aldehyde Dehydrogenase, Chain A, domain 2"/>
    <property type="match status" value="1"/>
</dbReference>
<dbReference type="PROSITE" id="PS00687">
    <property type="entry name" value="ALDEHYDE_DEHYDR_GLU"/>
    <property type="match status" value="1"/>
</dbReference>